<accession>A0AAD5S682</accession>
<evidence type="ECO:0000256" key="2">
    <source>
        <dbReference type="ARBA" id="ARBA00022737"/>
    </source>
</evidence>
<keyword evidence="3 5" id="KW-0863">Zinc-finger</keyword>
<dbReference type="InterPro" id="IPR013083">
    <property type="entry name" value="Znf_RING/FYVE/PHD"/>
</dbReference>
<evidence type="ECO:0000256" key="1">
    <source>
        <dbReference type="ARBA" id="ARBA00022723"/>
    </source>
</evidence>
<keyword evidence="10" id="KW-1185">Reference proteome</keyword>
<dbReference type="AlphaFoldDB" id="A0AAD5S682"/>
<gene>
    <name evidence="9" type="primary">NTO1</name>
    <name evidence="9" type="ORF">HK097_011468</name>
</gene>
<protein>
    <submittedName>
        <fullName evidence="9">NuA3 HAT complex component nto1</fullName>
    </submittedName>
</protein>
<feature type="compositionally biased region" description="Low complexity" evidence="6">
    <location>
        <begin position="118"/>
        <end position="127"/>
    </location>
</feature>
<dbReference type="InterPro" id="IPR011011">
    <property type="entry name" value="Znf_FYVE_PHD"/>
</dbReference>
<dbReference type="PANTHER" id="PTHR13793">
    <property type="entry name" value="PHD FINGER PROTEINS"/>
    <property type="match status" value="1"/>
</dbReference>
<feature type="compositionally biased region" description="Polar residues" evidence="6">
    <location>
        <begin position="188"/>
        <end position="198"/>
    </location>
</feature>
<keyword evidence="1" id="KW-0479">Metal-binding</keyword>
<feature type="compositionally biased region" description="Acidic residues" evidence="6">
    <location>
        <begin position="637"/>
        <end position="650"/>
    </location>
</feature>
<evidence type="ECO:0000256" key="3">
    <source>
        <dbReference type="ARBA" id="ARBA00022771"/>
    </source>
</evidence>
<evidence type="ECO:0000313" key="9">
    <source>
        <dbReference type="EMBL" id="KAJ3047504.1"/>
    </source>
</evidence>
<feature type="compositionally biased region" description="Low complexity" evidence="6">
    <location>
        <begin position="583"/>
        <end position="602"/>
    </location>
</feature>
<dbReference type="FunFam" id="3.30.40.10:FF:000008">
    <property type="entry name" value="Bromodomain containing 1, isoform CRA_a"/>
    <property type="match status" value="1"/>
</dbReference>
<evidence type="ECO:0000256" key="5">
    <source>
        <dbReference type="PROSITE-ProRule" id="PRU00146"/>
    </source>
</evidence>
<keyword evidence="2" id="KW-0677">Repeat</keyword>
<evidence type="ECO:0000313" key="10">
    <source>
        <dbReference type="Proteomes" id="UP001212841"/>
    </source>
</evidence>
<feature type="region of interest" description="Disordered" evidence="6">
    <location>
        <begin position="118"/>
        <end position="263"/>
    </location>
</feature>
<feature type="compositionally biased region" description="Basic residues" evidence="6">
    <location>
        <begin position="655"/>
        <end position="676"/>
    </location>
</feature>
<dbReference type="InterPro" id="IPR050701">
    <property type="entry name" value="Histone_Mod_Regulator"/>
</dbReference>
<dbReference type="InterPro" id="IPR034732">
    <property type="entry name" value="EPHD"/>
</dbReference>
<sequence length="819" mass="91174">MPKSINGRPIRERRTSRTFGYDDELLTPSAERSAMFGPDGILDSSKSIRGGRKGLRLRLGKGLGDRSTFATPPPQPAPLPPDPEVPMEERSYRELFPDLEPTMMLRVLRFPKPAVSPVVESASSSSPEEFHTPDSQIGEPTHEDESFMRMDIDEDEVGGNLEQQGRNGITKPNGDVVNLADPVPLANGVQSGAGQSPVTELHPKSPSKPPITTSPSKQINGHTAPPPLLTADTEPIPSFHTSPTRNPSPQKGKLPASQSESDLAESLFGGEIGVPREKDPYEGVNWSGELPPLPFVPTKPIPKASWRDLPPDEEGRVRVVGRQGGNAYIRHIEPTEDELAERVEYDMDEQDLFWLKHINEERKAKGLPQCDEDFFERIMDRLEKEWFDLTKDIPKVGREEHAFPEDTVCAVCDDGEAENSNAIVFCDGCNLAVHQDCYGVPYIPEGQWLCRKCMISPETPVSCVFCPNEGGAFKRTSTGGWAHLLCAIFVPECTMGNPVFMEPIENVDKVPRTRWNLCAKSSCFTAFHATCARKAKLFMRMRQNLDEPLKAFCDKHTPKEHREKHDVDAALAAAQRETPKQPRGPIIRIRPVPIRPSPSIASDSEDEYDPEVEEEDEEVGGPSSGMPGRRNRNVILDSEDDEFGFQDESVDVPKRGRGKGHGSGKGRKPRSKKRRNASPSHHHDDSTSETVISKAARAHNHLYAPPPPIIPVYIFNRVVDFLRPDPTAGNGNGNGKGKKKVGAEFEKKVDFVKSVARYWSLKREARRGAPLLKRLHLEPWTASASALKEDEEFKAKRYEVCLRSVYEMLFTVANEKIVK</sequence>
<organism evidence="9 10">
    <name type="scientific">Rhizophlyctis rosea</name>
    <dbReference type="NCBI Taxonomy" id="64517"/>
    <lineage>
        <taxon>Eukaryota</taxon>
        <taxon>Fungi</taxon>
        <taxon>Fungi incertae sedis</taxon>
        <taxon>Chytridiomycota</taxon>
        <taxon>Chytridiomycota incertae sedis</taxon>
        <taxon>Chytridiomycetes</taxon>
        <taxon>Rhizophlyctidales</taxon>
        <taxon>Rhizophlyctidaceae</taxon>
        <taxon>Rhizophlyctis</taxon>
    </lineage>
</organism>
<dbReference type="PANTHER" id="PTHR13793:SF107">
    <property type="entry name" value="BROMODOMAIN-CONTAINING PROTEIN HOMOLOG"/>
    <property type="match status" value="1"/>
</dbReference>
<proteinExistence type="predicted"/>
<dbReference type="SMART" id="SM00249">
    <property type="entry name" value="PHD"/>
    <property type="match status" value="2"/>
</dbReference>
<dbReference type="InterPro" id="IPR019542">
    <property type="entry name" value="Enhancer_polycomb-like_N"/>
</dbReference>
<evidence type="ECO:0000259" key="7">
    <source>
        <dbReference type="PROSITE" id="PS50016"/>
    </source>
</evidence>
<dbReference type="PROSITE" id="PS01359">
    <property type="entry name" value="ZF_PHD_1"/>
    <property type="match status" value="1"/>
</dbReference>
<keyword evidence="4" id="KW-0862">Zinc</keyword>
<dbReference type="Proteomes" id="UP001212841">
    <property type="component" value="Unassembled WGS sequence"/>
</dbReference>
<feature type="domain" description="PHD-type" evidence="8">
    <location>
        <begin position="460"/>
        <end position="517"/>
    </location>
</feature>
<dbReference type="Pfam" id="PF10513">
    <property type="entry name" value="EPL1"/>
    <property type="match status" value="1"/>
</dbReference>
<dbReference type="Pfam" id="PF13831">
    <property type="entry name" value="PHD_2"/>
    <property type="match status" value="1"/>
</dbReference>
<dbReference type="InterPro" id="IPR001965">
    <property type="entry name" value="Znf_PHD"/>
</dbReference>
<feature type="compositionally biased region" description="Polar residues" evidence="6">
    <location>
        <begin position="239"/>
        <end position="249"/>
    </location>
</feature>
<feature type="compositionally biased region" description="Acidic residues" evidence="6">
    <location>
        <begin position="603"/>
        <end position="619"/>
    </location>
</feature>
<dbReference type="PROSITE" id="PS50016">
    <property type="entry name" value="ZF_PHD_2"/>
    <property type="match status" value="1"/>
</dbReference>
<reference evidence="9" key="1">
    <citation type="submission" date="2020-05" db="EMBL/GenBank/DDBJ databases">
        <title>Phylogenomic resolution of chytrid fungi.</title>
        <authorList>
            <person name="Stajich J.E."/>
            <person name="Amses K."/>
            <person name="Simmons R."/>
            <person name="Seto K."/>
            <person name="Myers J."/>
            <person name="Bonds A."/>
            <person name="Quandt C.A."/>
            <person name="Barry K."/>
            <person name="Liu P."/>
            <person name="Grigoriev I."/>
            <person name="Longcore J.E."/>
            <person name="James T.Y."/>
        </authorList>
    </citation>
    <scope>NUCLEOTIDE SEQUENCE</scope>
    <source>
        <strain evidence="9">JEL0318</strain>
    </source>
</reference>
<feature type="domain" description="PHD-type" evidence="7">
    <location>
        <begin position="406"/>
        <end position="456"/>
    </location>
</feature>
<dbReference type="EMBL" id="JADGJD010000949">
    <property type="protein sequence ID" value="KAJ3047504.1"/>
    <property type="molecule type" value="Genomic_DNA"/>
</dbReference>
<dbReference type="GO" id="GO:0006357">
    <property type="term" value="P:regulation of transcription by RNA polymerase II"/>
    <property type="evidence" value="ECO:0007669"/>
    <property type="project" value="TreeGrafter"/>
</dbReference>
<dbReference type="InterPro" id="IPR019786">
    <property type="entry name" value="Zinc_finger_PHD-type_CS"/>
</dbReference>
<dbReference type="CDD" id="cd15492">
    <property type="entry name" value="PHD_BRPF_JADE_like"/>
    <property type="match status" value="1"/>
</dbReference>
<evidence type="ECO:0000256" key="4">
    <source>
        <dbReference type="ARBA" id="ARBA00022833"/>
    </source>
</evidence>
<dbReference type="Gene3D" id="3.30.40.10">
    <property type="entry name" value="Zinc/RING finger domain, C3HC4 (zinc finger)"/>
    <property type="match status" value="2"/>
</dbReference>
<feature type="compositionally biased region" description="Pro residues" evidence="6">
    <location>
        <begin position="71"/>
        <end position="84"/>
    </location>
</feature>
<dbReference type="GO" id="GO:0008270">
    <property type="term" value="F:zinc ion binding"/>
    <property type="evidence" value="ECO:0007669"/>
    <property type="project" value="UniProtKB-KW"/>
</dbReference>
<feature type="region of interest" description="Disordered" evidence="6">
    <location>
        <begin position="574"/>
        <end position="689"/>
    </location>
</feature>
<dbReference type="InterPro" id="IPR019787">
    <property type="entry name" value="Znf_PHD-finger"/>
</dbReference>
<feature type="compositionally biased region" description="Basic and acidic residues" evidence="6">
    <location>
        <begin position="140"/>
        <end position="151"/>
    </location>
</feature>
<name>A0AAD5S682_9FUNG</name>
<dbReference type="PROSITE" id="PS51805">
    <property type="entry name" value="EPHD"/>
    <property type="match status" value="1"/>
</dbReference>
<evidence type="ECO:0000256" key="6">
    <source>
        <dbReference type="SAM" id="MobiDB-lite"/>
    </source>
</evidence>
<feature type="region of interest" description="Disordered" evidence="6">
    <location>
        <begin position="1"/>
        <end position="22"/>
    </location>
</feature>
<dbReference type="Pfam" id="PF13832">
    <property type="entry name" value="zf-HC5HC2H_2"/>
    <property type="match status" value="1"/>
</dbReference>
<evidence type="ECO:0000259" key="8">
    <source>
        <dbReference type="PROSITE" id="PS51805"/>
    </source>
</evidence>
<feature type="region of interest" description="Disordered" evidence="6">
    <location>
        <begin position="58"/>
        <end position="86"/>
    </location>
</feature>
<dbReference type="SUPFAM" id="SSF57903">
    <property type="entry name" value="FYVE/PHD zinc finger"/>
    <property type="match status" value="1"/>
</dbReference>
<comment type="caution">
    <text evidence="9">The sequence shown here is derived from an EMBL/GenBank/DDBJ whole genome shotgun (WGS) entry which is preliminary data.</text>
</comment>